<evidence type="ECO:0000313" key="2">
    <source>
        <dbReference type="Proteomes" id="UP000263596"/>
    </source>
</evidence>
<dbReference type="InterPro" id="IPR010982">
    <property type="entry name" value="Lambda_DNA-bd_dom_sf"/>
</dbReference>
<sequence length="154" mass="17608">MNNLELKAHVIGLGLTAQEGAEISGMQKRNFNYLQDGSVAVKQDVEMKFFLMASHYTLVLDKMLADVEKATVHNENDQTKPSTVKPVLPFFYSFESFQMTTECPHVTYWRIYQAVISHLILIGKITKLDDSAEIPSDFGIWNWLKGGYEHKQLH</sequence>
<accession>A0A3D2SRS9</accession>
<evidence type="ECO:0000313" key="1">
    <source>
        <dbReference type="EMBL" id="HCK31783.1"/>
    </source>
</evidence>
<dbReference type="GO" id="GO:0003677">
    <property type="term" value="F:DNA binding"/>
    <property type="evidence" value="ECO:0007669"/>
    <property type="project" value="InterPro"/>
</dbReference>
<protein>
    <submittedName>
        <fullName evidence="1">DUF1870 domain-containing protein</fullName>
    </submittedName>
</protein>
<dbReference type="SUPFAM" id="SSF47413">
    <property type="entry name" value="lambda repressor-like DNA-binding domains"/>
    <property type="match status" value="1"/>
</dbReference>
<name>A0A3D2SRS9_9GAMM</name>
<dbReference type="Pfam" id="PF08965">
    <property type="entry name" value="Aca2_YdiL"/>
    <property type="match status" value="1"/>
</dbReference>
<dbReference type="InterPro" id="IPR027910">
    <property type="entry name" value="YdiL_sf"/>
</dbReference>
<proteinExistence type="predicted"/>
<dbReference type="AlphaFoldDB" id="A0A3D2SRS9"/>
<organism evidence="1 2">
    <name type="scientific">Acinetobacter ursingii</name>
    <dbReference type="NCBI Taxonomy" id="108980"/>
    <lineage>
        <taxon>Bacteria</taxon>
        <taxon>Pseudomonadati</taxon>
        <taxon>Pseudomonadota</taxon>
        <taxon>Gammaproteobacteria</taxon>
        <taxon>Moraxellales</taxon>
        <taxon>Moraxellaceae</taxon>
        <taxon>Acinetobacter</taxon>
    </lineage>
</organism>
<dbReference type="Gene3D" id="1.10.3100.10">
    <property type="entry name" value="Putative cytoplasmic protein"/>
    <property type="match status" value="1"/>
</dbReference>
<dbReference type="EMBL" id="DPVE01000326">
    <property type="protein sequence ID" value="HCK31783.1"/>
    <property type="molecule type" value="Genomic_DNA"/>
</dbReference>
<reference evidence="1 2" key="1">
    <citation type="journal article" date="2018" name="Nat. Biotechnol.">
        <title>A standardized bacterial taxonomy based on genome phylogeny substantially revises the tree of life.</title>
        <authorList>
            <person name="Parks D.H."/>
            <person name="Chuvochina M."/>
            <person name="Waite D.W."/>
            <person name="Rinke C."/>
            <person name="Skarshewski A."/>
            <person name="Chaumeil P.A."/>
            <person name="Hugenholtz P."/>
        </authorList>
    </citation>
    <scope>NUCLEOTIDE SEQUENCE [LARGE SCALE GENOMIC DNA]</scope>
    <source>
        <strain evidence="1">UBA9669</strain>
    </source>
</reference>
<gene>
    <name evidence="1" type="ORF">DHW29_17570</name>
</gene>
<dbReference type="InterPro" id="IPR015060">
    <property type="entry name" value="Aca2_YdiL-like"/>
</dbReference>
<dbReference type="Proteomes" id="UP000263596">
    <property type="component" value="Unassembled WGS sequence"/>
</dbReference>
<dbReference type="RefSeq" id="WP_049173729.1">
    <property type="nucleotide sequence ID" value="NZ_BKFK01000002.1"/>
</dbReference>
<comment type="caution">
    <text evidence="1">The sequence shown here is derived from an EMBL/GenBank/DDBJ whole genome shotgun (WGS) entry which is preliminary data.</text>
</comment>